<accession>A0A0B4E9A7</accession>
<dbReference type="EMBL" id="JWTA01000006">
    <property type="protein sequence ID" value="KIC63208.1"/>
    <property type="molecule type" value="Genomic_DNA"/>
</dbReference>
<dbReference type="OrthoDB" id="1271605at2"/>
<dbReference type="AlphaFoldDB" id="A0A0B4E9A7"/>
<comment type="caution">
    <text evidence="1">The sequence shown here is derived from an EMBL/GenBank/DDBJ whole genome shotgun (WGS) entry which is preliminary data.</text>
</comment>
<organism evidence="1 2">
    <name type="scientific">Chryseobacterium taiwanense</name>
    <dbReference type="NCBI Taxonomy" id="363331"/>
    <lineage>
        <taxon>Bacteria</taxon>
        <taxon>Pseudomonadati</taxon>
        <taxon>Bacteroidota</taxon>
        <taxon>Flavobacteriia</taxon>
        <taxon>Flavobacteriales</taxon>
        <taxon>Weeksellaceae</taxon>
        <taxon>Chryseobacterium group</taxon>
        <taxon>Chryseobacterium</taxon>
    </lineage>
</organism>
<gene>
    <name evidence="1" type="ORF">RM51_09170</name>
</gene>
<evidence type="ECO:0008006" key="3">
    <source>
        <dbReference type="Google" id="ProtNLM"/>
    </source>
</evidence>
<keyword evidence="2" id="KW-1185">Reference proteome</keyword>
<dbReference type="Proteomes" id="UP000031167">
    <property type="component" value="Unassembled WGS sequence"/>
</dbReference>
<name>A0A0B4E9A7_9FLAO</name>
<dbReference type="NCBIfam" id="NF047798">
    <property type="entry name" value="leader_Chryseo"/>
    <property type="match status" value="1"/>
</dbReference>
<sequence>MKNLKKLDRQNLKVINGARTCNYTCPPGPYGPGFPKSCADYDALPECCKSKVLLSYECSLD</sequence>
<dbReference type="InterPro" id="IPR058074">
    <property type="entry name" value="Bacteriocin-like"/>
</dbReference>
<dbReference type="STRING" id="363331.RM51_09170"/>
<evidence type="ECO:0000313" key="1">
    <source>
        <dbReference type="EMBL" id="KIC63208.1"/>
    </source>
</evidence>
<proteinExistence type="predicted"/>
<reference evidence="1 2" key="1">
    <citation type="submission" date="2014-12" db="EMBL/GenBank/DDBJ databases">
        <title>Genome sequencing of Chryseobacterium taiwanense TPW19.</title>
        <authorList>
            <person name="Tan P.W."/>
            <person name="Chan K.-G."/>
        </authorList>
    </citation>
    <scope>NUCLEOTIDE SEQUENCE [LARGE SCALE GENOMIC DNA]</scope>
    <source>
        <strain evidence="1 2">TPW19</strain>
    </source>
</reference>
<protein>
    <recommendedName>
        <fullName evidence="3">Bacteriocin</fullName>
    </recommendedName>
</protein>
<evidence type="ECO:0000313" key="2">
    <source>
        <dbReference type="Proteomes" id="UP000031167"/>
    </source>
</evidence>
<dbReference type="RefSeq" id="WP_039368006.1">
    <property type="nucleotide sequence ID" value="NZ_JWTA01000006.1"/>
</dbReference>